<dbReference type="InterPro" id="IPR001790">
    <property type="entry name" value="Ribosomal_uL10"/>
</dbReference>
<dbReference type="Proteomes" id="UP000177725">
    <property type="component" value="Unassembled WGS sequence"/>
</dbReference>
<feature type="coiled-coil region" evidence="6">
    <location>
        <begin position="3"/>
        <end position="56"/>
    </location>
</feature>
<evidence type="ECO:0000256" key="6">
    <source>
        <dbReference type="SAM" id="Coils"/>
    </source>
</evidence>
<dbReference type="GO" id="GO:0070180">
    <property type="term" value="F:large ribosomal subunit rRNA binding"/>
    <property type="evidence" value="ECO:0007669"/>
    <property type="project" value="UniProtKB-UniRule"/>
</dbReference>
<dbReference type="AlphaFoldDB" id="A0A1G2F913"/>
<keyword evidence="5" id="KW-0694">RNA-binding</keyword>
<evidence type="ECO:0000256" key="5">
    <source>
        <dbReference type="HAMAP-Rule" id="MF_00362"/>
    </source>
</evidence>
<comment type="caution">
    <text evidence="7">The sequence shown here is derived from an EMBL/GenBank/DDBJ whole genome shotgun (WGS) entry which is preliminary data.</text>
</comment>
<proteinExistence type="inferred from homology"/>
<evidence type="ECO:0000256" key="4">
    <source>
        <dbReference type="ARBA" id="ARBA00035202"/>
    </source>
</evidence>
<keyword evidence="3 5" id="KW-0687">Ribonucleoprotein</keyword>
<evidence type="ECO:0000313" key="7">
    <source>
        <dbReference type="EMBL" id="OGZ34564.1"/>
    </source>
</evidence>
<evidence type="ECO:0000313" key="8">
    <source>
        <dbReference type="Proteomes" id="UP000177725"/>
    </source>
</evidence>
<comment type="similarity">
    <text evidence="1 5">Belongs to the universal ribosomal protein uL10 family.</text>
</comment>
<keyword evidence="5" id="KW-0699">rRNA-binding</keyword>
<dbReference type="InterPro" id="IPR047865">
    <property type="entry name" value="Ribosomal_uL10_bac_type"/>
</dbReference>
<keyword evidence="6" id="KW-0175">Coiled coil</keyword>
<dbReference type="GO" id="GO:1990904">
    <property type="term" value="C:ribonucleoprotein complex"/>
    <property type="evidence" value="ECO:0007669"/>
    <property type="project" value="UniProtKB-KW"/>
</dbReference>
<organism evidence="7 8">
    <name type="scientific">Candidatus Portnoybacteria bacterium RBG_13_41_18</name>
    <dbReference type="NCBI Taxonomy" id="1801991"/>
    <lineage>
        <taxon>Bacteria</taxon>
        <taxon>Candidatus Portnoyibacteriota</taxon>
    </lineage>
</organism>
<comment type="function">
    <text evidence="5">Forms part of the ribosomal stalk, playing a central role in the interaction of the ribosome with GTP-bound translation factors.</text>
</comment>
<reference evidence="7 8" key="1">
    <citation type="journal article" date="2016" name="Nat. Commun.">
        <title>Thousands of microbial genomes shed light on interconnected biogeochemical processes in an aquifer system.</title>
        <authorList>
            <person name="Anantharaman K."/>
            <person name="Brown C.T."/>
            <person name="Hug L.A."/>
            <person name="Sharon I."/>
            <person name="Castelle C.J."/>
            <person name="Probst A.J."/>
            <person name="Thomas B.C."/>
            <person name="Singh A."/>
            <person name="Wilkins M.J."/>
            <person name="Karaoz U."/>
            <person name="Brodie E.L."/>
            <person name="Williams K.H."/>
            <person name="Hubbard S.S."/>
            <person name="Banfield J.F."/>
        </authorList>
    </citation>
    <scope>NUCLEOTIDE SEQUENCE [LARGE SCALE GENOMIC DNA]</scope>
</reference>
<dbReference type="SUPFAM" id="SSF160369">
    <property type="entry name" value="Ribosomal protein L10-like"/>
    <property type="match status" value="1"/>
</dbReference>
<gene>
    <name evidence="5" type="primary">rplJ</name>
    <name evidence="7" type="ORF">A2174_02930</name>
</gene>
<evidence type="ECO:0000256" key="2">
    <source>
        <dbReference type="ARBA" id="ARBA00022980"/>
    </source>
</evidence>
<dbReference type="CDD" id="cd05797">
    <property type="entry name" value="Ribosomal_L10"/>
    <property type="match status" value="1"/>
</dbReference>
<dbReference type="Gene3D" id="3.30.70.1730">
    <property type="match status" value="1"/>
</dbReference>
<dbReference type="GO" id="GO:0005840">
    <property type="term" value="C:ribosome"/>
    <property type="evidence" value="ECO:0007669"/>
    <property type="project" value="UniProtKB-KW"/>
</dbReference>
<evidence type="ECO:0000256" key="1">
    <source>
        <dbReference type="ARBA" id="ARBA00008889"/>
    </source>
</evidence>
<keyword evidence="2 5" id="KW-0689">Ribosomal protein</keyword>
<dbReference type="InterPro" id="IPR022973">
    <property type="entry name" value="Ribosomal_uL10_bac"/>
</dbReference>
<accession>A0A1G2F913</accession>
<evidence type="ECO:0000256" key="3">
    <source>
        <dbReference type="ARBA" id="ARBA00023274"/>
    </source>
</evidence>
<dbReference type="Pfam" id="PF00466">
    <property type="entry name" value="Ribosomal_L10"/>
    <property type="match status" value="1"/>
</dbReference>
<name>A0A1G2F913_9BACT</name>
<dbReference type="EMBL" id="MHMV01000020">
    <property type="protein sequence ID" value="OGZ34564.1"/>
    <property type="molecule type" value="Genomic_DNA"/>
</dbReference>
<dbReference type="Gene3D" id="6.10.250.290">
    <property type="match status" value="1"/>
</dbReference>
<sequence length="176" mass="19176">MTRKQKEELIENLTDKFSRAKSSIFADYKGLKVSDLKDLRRKLKGEQIELKIAKKTLIDLALKKANVLEAGTKKMIGQIAIAFGFGDEVSAAKNLAAFARKNGNLKILGGILEGKFLDEAQSKALAKVSSREQSLAQLIGVINAPVANFVSVLQGNLRGLVFVLSQIDAKRHPEGV</sequence>
<dbReference type="PANTHER" id="PTHR11560">
    <property type="entry name" value="39S RIBOSOMAL PROTEIN L10, MITOCHONDRIAL"/>
    <property type="match status" value="1"/>
</dbReference>
<dbReference type="HAMAP" id="MF_00362">
    <property type="entry name" value="Ribosomal_uL10"/>
    <property type="match status" value="1"/>
</dbReference>
<dbReference type="InterPro" id="IPR043141">
    <property type="entry name" value="Ribosomal_uL10-like_sf"/>
</dbReference>
<protein>
    <recommendedName>
        <fullName evidence="4 5">Large ribosomal subunit protein uL10</fullName>
    </recommendedName>
</protein>
<dbReference type="NCBIfam" id="NF000955">
    <property type="entry name" value="PRK00099.1-1"/>
    <property type="match status" value="1"/>
</dbReference>
<dbReference type="GO" id="GO:0006412">
    <property type="term" value="P:translation"/>
    <property type="evidence" value="ECO:0007669"/>
    <property type="project" value="UniProtKB-UniRule"/>
</dbReference>
<comment type="subunit">
    <text evidence="5">Part of the ribosomal stalk of the 50S ribosomal subunit. The N-terminus interacts with L11 and the large rRNA to form the base of the stalk. The C-terminus forms an elongated spine to which L12 dimers bind in a sequential fashion forming a multimeric L10(L12)X complex.</text>
</comment>